<reference evidence="5 6" key="1">
    <citation type="submission" date="2021-10" db="EMBL/GenBank/DDBJ databases">
        <title>Anaerobic single-cell dispensing facilitates the cultivation of human gut bacteria.</title>
        <authorList>
            <person name="Afrizal A."/>
        </authorList>
    </citation>
    <scope>NUCLEOTIDE SEQUENCE [LARGE SCALE GENOMIC DNA]</scope>
    <source>
        <strain evidence="5 6">CLA-AA-H270</strain>
    </source>
</reference>
<dbReference type="PROSITE" id="PS01078">
    <property type="entry name" value="MOCF_BIOSYNTHESIS_1"/>
    <property type="match status" value="1"/>
</dbReference>
<comment type="caution">
    <text evidence="5">The sequence shown here is derived from an EMBL/GenBank/DDBJ whole genome shotgun (WGS) entry which is preliminary data.</text>
</comment>
<dbReference type="GO" id="GO:0006777">
    <property type="term" value="P:Mo-molybdopterin cofactor biosynthetic process"/>
    <property type="evidence" value="ECO:0007669"/>
    <property type="project" value="UniProtKB-KW"/>
</dbReference>
<keyword evidence="6" id="KW-1185">Reference proteome</keyword>
<dbReference type="RefSeq" id="WP_227601023.1">
    <property type="nucleotide sequence ID" value="NZ_JAJEPX010000035.1"/>
</dbReference>
<dbReference type="InterPro" id="IPR008284">
    <property type="entry name" value="MoCF_biosynth_CS"/>
</dbReference>
<evidence type="ECO:0000256" key="1">
    <source>
        <dbReference type="ARBA" id="ARBA00003487"/>
    </source>
</evidence>
<dbReference type="AlphaFoldDB" id="A0AAW4W5M2"/>
<accession>A0AAW4W5M2</accession>
<dbReference type="EMBL" id="JAJEPX010000035">
    <property type="protein sequence ID" value="MCC2177488.1"/>
    <property type="molecule type" value="Genomic_DNA"/>
</dbReference>
<dbReference type="InterPro" id="IPR051920">
    <property type="entry name" value="MPT_Adenylyltrnsfr/MoaC-Rel"/>
</dbReference>
<dbReference type="Proteomes" id="UP001298753">
    <property type="component" value="Unassembled WGS sequence"/>
</dbReference>
<evidence type="ECO:0000313" key="6">
    <source>
        <dbReference type="Proteomes" id="UP001298753"/>
    </source>
</evidence>
<comment type="pathway">
    <text evidence="2">Cofactor biosynthesis; molybdopterin biosynthesis.</text>
</comment>
<dbReference type="SMART" id="SM00852">
    <property type="entry name" value="MoCF_biosynth"/>
    <property type="match status" value="1"/>
</dbReference>
<evidence type="ECO:0000256" key="2">
    <source>
        <dbReference type="ARBA" id="ARBA00005046"/>
    </source>
</evidence>
<sequence>MSCSVGANSVRPLTAKVITVSDRSFRGEREDLSGPAVKNLLERAGYAVGAVEVLPDEQPRIESALIHAADEEKLALIVTTGGTGFASRDVTPEATIKVCEKLAPGIPEAMRAASMQITPKACLSRAAAGIRGTSLIINLPGSPKGACENLQAVLEPIEHGIYILQGGKE</sequence>
<feature type="domain" description="MoaB/Mog" evidence="4">
    <location>
        <begin position="16"/>
        <end position="160"/>
    </location>
</feature>
<gene>
    <name evidence="5" type="ORF">LKD22_10185</name>
</gene>
<organism evidence="5 6">
    <name type="scientific">Agathobaculum butyriciproducens</name>
    <dbReference type="NCBI Taxonomy" id="1628085"/>
    <lineage>
        <taxon>Bacteria</taxon>
        <taxon>Bacillati</taxon>
        <taxon>Bacillota</taxon>
        <taxon>Clostridia</taxon>
        <taxon>Eubacteriales</taxon>
        <taxon>Butyricicoccaceae</taxon>
        <taxon>Agathobaculum</taxon>
    </lineage>
</organism>
<dbReference type="CDD" id="cd00886">
    <property type="entry name" value="MogA_MoaB"/>
    <property type="match status" value="1"/>
</dbReference>
<evidence type="ECO:0000259" key="4">
    <source>
        <dbReference type="SMART" id="SM00852"/>
    </source>
</evidence>
<dbReference type="GeneID" id="98660353"/>
<protein>
    <submittedName>
        <fullName evidence="5">MogA/MoaB family molybdenum cofactor biosynthesis protein</fullName>
    </submittedName>
</protein>
<evidence type="ECO:0000313" key="5">
    <source>
        <dbReference type="EMBL" id="MCC2177488.1"/>
    </source>
</evidence>
<dbReference type="NCBIfam" id="TIGR00177">
    <property type="entry name" value="molyb_syn"/>
    <property type="match status" value="1"/>
</dbReference>
<dbReference type="PANTHER" id="PTHR43764">
    <property type="entry name" value="MOLYBDENUM COFACTOR BIOSYNTHESIS"/>
    <property type="match status" value="1"/>
</dbReference>
<dbReference type="InterPro" id="IPR036425">
    <property type="entry name" value="MoaB/Mog-like_dom_sf"/>
</dbReference>
<keyword evidence="3" id="KW-0501">Molybdenum cofactor biosynthesis</keyword>
<evidence type="ECO:0000256" key="3">
    <source>
        <dbReference type="ARBA" id="ARBA00023150"/>
    </source>
</evidence>
<dbReference type="PANTHER" id="PTHR43764:SF1">
    <property type="entry name" value="MOLYBDOPTERIN MOLYBDOTRANSFERASE"/>
    <property type="match status" value="1"/>
</dbReference>
<name>A0AAW4W5M2_9FIRM</name>
<dbReference type="SUPFAM" id="SSF53218">
    <property type="entry name" value="Molybdenum cofactor biosynthesis proteins"/>
    <property type="match status" value="1"/>
</dbReference>
<dbReference type="Pfam" id="PF00994">
    <property type="entry name" value="MoCF_biosynth"/>
    <property type="match status" value="1"/>
</dbReference>
<proteinExistence type="predicted"/>
<dbReference type="Gene3D" id="3.40.980.10">
    <property type="entry name" value="MoaB/Mog-like domain"/>
    <property type="match status" value="1"/>
</dbReference>
<comment type="function">
    <text evidence="1">May be involved in the biosynthesis of molybdopterin.</text>
</comment>
<dbReference type="InterPro" id="IPR001453">
    <property type="entry name" value="MoaB/Mog_dom"/>
</dbReference>